<reference evidence="1" key="1">
    <citation type="submission" date="2020-03" db="EMBL/GenBank/DDBJ databases">
        <title>Castanea mollissima Vanexum genome sequencing.</title>
        <authorList>
            <person name="Staton M."/>
        </authorList>
    </citation>
    <scope>NUCLEOTIDE SEQUENCE</scope>
    <source>
        <tissue evidence="1">Leaf</tissue>
    </source>
</reference>
<dbReference type="Proteomes" id="UP000737018">
    <property type="component" value="Unassembled WGS sequence"/>
</dbReference>
<protein>
    <submittedName>
        <fullName evidence="1">Uncharacterized protein</fullName>
    </submittedName>
</protein>
<sequence length="134" mass="14464">MIAKSFSHPSGSKGKPSEAGFIMGSEFEKQDSNIISIFLELLGFDDLIGFKSSMEEGCHYINEGSLCCVDVNQACGLNGLLHFLFVAAVDFAISATIGKDTVLCVPKWCRSIRMDKSVVEQNVSSLMTKSATNA</sequence>
<organism evidence="1 2">
    <name type="scientific">Castanea mollissima</name>
    <name type="common">Chinese chestnut</name>
    <dbReference type="NCBI Taxonomy" id="60419"/>
    <lineage>
        <taxon>Eukaryota</taxon>
        <taxon>Viridiplantae</taxon>
        <taxon>Streptophyta</taxon>
        <taxon>Embryophyta</taxon>
        <taxon>Tracheophyta</taxon>
        <taxon>Spermatophyta</taxon>
        <taxon>Magnoliopsida</taxon>
        <taxon>eudicotyledons</taxon>
        <taxon>Gunneridae</taxon>
        <taxon>Pentapetalae</taxon>
        <taxon>rosids</taxon>
        <taxon>fabids</taxon>
        <taxon>Fagales</taxon>
        <taxon>Fagaceae</taxon>
        <taxon>Castanea</taxon>
    </lineage>
</organism>
<name>A0A8J4VCG0_9ROSI</name>
<gene>
    <name evidence="1" type="ORF">CMV_024472</name>
</gene>
<keyword evidence="2" id="KW-1185">Reference proteome</keyword>
<proteinExistence type="predicted"/>
<comment type="caution">
    <text evidence="1">The sequence shown here is derived from an EMBL/GenBank/DDBJ whole genome shotgun (WGS) entry which is preliminary data.</text>
</comment>
<dbReference type="EMBL" id="JRKL02005927">
    <property type="protein sequence ID" value="KAF3949690.1"/>
    <property type="molecule type" value="Genomic_DNA"/>
</dbReference>
<dbReference type="OrthoDB" id="1740047at2759"/>
<accession>A0A8J4VCG0</accession>
<evidence type="ECO:0000313" key="2">
    <source>
        <dbReference type="Proteomes" id="UP000737018"/>
    </source>
</evidence>
<dbReference type="AlphaFoldDB" id="A0A8J4VCG0"/>
<evidence type="ECO:0000313" key="1">
    <source>
        <dbReference type="EMBL" id="KAF3949690.1"/>
    </source>
</evidence>